<keyword evidence="2" id="KW-0326">Glycosidase</keyword>
<dbReference type="GO" id="GO:0005975">
    <property type="term" value="P:carbohydrate metabolic process"/>
    <property type="evidence" value="ECO:0007669"/>
    <property type="project" value="InterPro"/>
</dbReference>
<keyword evidence="1" id="KW-0378">Hydrolase</keyword>
<dbReference type="OrthoDB" id="6020543at2759"/>
<feature type="transmembrane region" description="Helical" evidence="4">
    <location>
        <begin position="21"/>
        <end position="41"/>
    </location>
</feature>
<dbReference type="PANTHER" id="PTHR45708:SF49">
    <property type="entry name" value="ENDOCHITINASE"/>
    <property type="match status" value="1"/>
</dbReference>
<evidence type="ECO:0000259" key="5">
    <source>
        <dbReference type="PROSITE" id="PS51910"/>
    </source>
</evidence>
<evidence type="ECO:0000313" key="7">
    <source>
        <dbReference type="Proteomes" id="UP000320333"/>
    </source>
</evidence>
<keyword evidence="4" id="KW-0812">Transmembrane</keyword>
<keyword evidence="4" id="KW-0472">Membrane</keyword>
<evidence type="ECO:0000256" key="2">
    <source>
        <dbReference type="ARBA" id="ARBA00023295"/>
    </source>
</evidence>
<comment type="caution">
    <text evidence="6">The sequence shown here is derived from an EMBL/GenBank/DDBJ whole genome shotgun (WGS) entry which is preliminary data.</text>
</comment>
<accession>A0A507FMN2</accession>
<feature type="domain" description="GH18" evidence="5">
    <location>
        <begin position="108"/>
        <end position="390"/>
    </location>
</feature>
<dbReference type="Gene3D" id="3.20.20.80">
    <property type="entry name" value="Glycosidases"/>
    <property type="match status" value="1"/>
</dbReference>
<dbReference type="PROSITE" id="PS51910">
    <property type="entry name" value="GH18_2"/>
    <property type="match status" value="1"/>
</dbReference>
<proteinExistence type="predicted"/>
<reference evidence="6 7" key="1">
    <citation type="journal article" date="2019" name="Sci. Rep.">
        <title>Comparative genomics of chytrid fungi reveal insights into the obligate biotrophic and pathogenic lifestyle of Synchytrium endobioticum.</title>
        <authorList>
            <person name="van de Vossenberg B.T.L.H."/>
            <person name="Warris S."/>
            <person name="Nguyen H.D.T."/>
            <person name="van Gent-Pelzer M.P.E."/>
            <person name="Joly D.L."/>
            <person name="van de Geest H.C."/>
            <person name="Bonants P.J.M."/>
            <person name="Smith D.S."/>
            <person name="Levesque C.A."/>
            <person name="van der Lee T.A.J."/>
        </authorList>
    </citation>
    <scope>NUCLEOTIDE SEQUENCE [LARGE SCALE GENOMIC DNA]</scope>
    <source>
        <strain evidence="6 7">CBS 675.73</strain>
    </source>
</reference>
<gene>
    <name evidence="6" type="ORF">CcCBS67573_g01233</name>
</gene>
<dbReference type="SUPFAM" id="SSF51445">
    <property type="entry name" value="(Trans)glycosidases"/>
    <property type="match status" value="1"/>
</dbReference>
<keyword evidence="7" id="KW-1185">Reference proteome</keyword>
<dbReference type="Pfam" id="PF00704">
    <property type="entry name" value="Glyco_hydro_18"/>
    <property type="match status" value="1"/>
</dbReference>
<feature type="compositionally biased region" description="Polar residues" evidence="3">
    <location>
        <begin position="72"/>
        <end position="82"/>
    </location>
</feature>
<name>A0A507FMN2_9FUNG</name>
<feature type="compositionally biased region" description="Low complexity" evidence="3">
    <location>
        <begin position="55"/>
        <end position="71"/>
    </location>
</feature>
<evidence type="ECO:0000313" key="6">
    <source>
        <dbReference type="EMBL" id="TPX77512.1"/>
    </source>
</evidence>
<dbReference type="InterPro" id="IPR050542">
    <property type="entry name" value="Glycosyl_Hydrlase18_Chitinase"/>
</dbReference>
<organism evidence="6 7">
    <name type="scientific">Chytriomyces confervae</name>
    <dbReference type="NCBI Taxonomy" id="246404"/>
    <lineage>
        <taxon>Eukaryota</taxon>
        <taxon>Fungi</taxon>
        <taxon>Fungi incertae sedis</taxon>
        <taxon>Chytridiomycota</taxon>
        <taxon>Chytridiomycota incertae sedis</taxon>
        <taxon>Chytridiomycetes</taxon>
        <taxon>Chytridiales</taxon>
        <taxon>Chytriomycetaceae</taxon>
        <taxon>Chytriomyces</taxon>
    </lineage>
</organism>
<dbReference type="GO" id="GO:0004568">
    <property type="term" value="F:chitinase activity"/>
    <property type="evidence" value="ECO:0007669"/>
    <property type="project" value="TreeGrafter"/>
</dbReference>
<evidence type="ECO:0000256" key="4">
    <source>
        <dbReference type="SAM" id="Phobius"/>
    </source>
</evidence>
<protein>
    <recommendedName>
        <fullName evidence="5">GH18 domain-containing protein</fullName>
    </recommendedName>
</protein>
<evidence type="ECO:0000256" key="1">
    <source>
        <dbReference type="ARBA" id="ARBA00022801"/>
    </source>
</evidence>
<keyword evidence="4" id="KW-1133">Transmembrane helix</keyword>
<dbReference type="PANTHER" id="PTHR45708">
    <property type="entry name" value="ENDOCHITINASE"/>
    <property type="match status" value="1"/>
</dbReference>
<dbReference type="InterPro" id="IPR017853">
    <property type="entry name" value="GH"/>
</dbReference>
<dbReference type="AlphaFoldDB" id="A0A507FMN2"/>
<feature type="region of interest" description="Disordered" evidence="3">
    <location>
        <begin position="46"/>
        <end position="102"/>
    </location>
</feature>
<sequence length="390" mass="41615">MPRRDKGTDRHAATRRKQDRIVASALFLFLAGVLVIAVIAVRGAQSHRNDSQPHTSASSSNGTSAGADGTSIQPPQVSNGTAATPEVTGVPTASPITNSSNTTKASQFSMIGYWGATALTNTQPLAYFCDLGMYNTINLGYMNEFGGSSDHFAITFGNKAVYRYDPAAPGPESKGFDFIARDIAHCQRKGVKVMLSIGGPGGNYTLEDGDGKSMAEFLYSSFFQKSAPSNVLKPFGADTVLDGIEISFMNPDSMGATWTQETIDLLVTLKSLSPASILSVAVPCSSTWPVVTSSSAIVPVDYVNVLLYYDDTCLFEKGFNFIEWTHRFEGKIILGLALTEDEAVPGGFVAPVDLPRLVTSVSMEPQFAGISLLDVEDGGNYANVVRSLLK</sequence>
<dbReference type="Proteomes" id="UP000320333">
    <property type="component" value="Unassembled WGS sequence"/>
</dbReference>
<dbReference type="InterPro" id="IPR001223">
    <property type="entry name" value="Glyco_hydro18_cat"/>
</dbReference>
<dbReference type="GO" id="GO:0005576">
    <property type="term" value="C:extracellular region"/>
    <property type="evidence" value="ECO:0007669"/>
    <property type="project" value="TreeGrafter"/>
</dbReference>
<evidence type="ECO:0000256" key="3">
    <source>
        <dbReference type="SAM" id="MobiDB-lite"/>
    </source>
</evidence>
<dbReference type="EMBL" id="QEAP01000019">
    <property type="protein sequence ID" value="TPX77512.1"/>
    <property type="molecule type" value="Genomic_DNA"/>
</dbReference>